<dbReference type="AlphaFoldDB" id="A0A0N1INP4"/>
<feature type="region of interest" description="Disordered" evidence="1">
    <location>
        <begin position="1"/>
        <end position="23"/>
    </location>
</feature>
<keyword evidence="4" id="KW-1185">Reference proteome</keyword>
<name>A0A0N1INP4_PAPMA</name>
<evidence type="ECO:0000256" key="1">
    <source>
        <dbReference type="SAM" id="MobiDB-lite"/>
    </source>
</evidence>
<organism evidence="2 4">
    <name type="scientific">Papilio machaon</name>
    <name type="common">Old World swallowtail butterfly</name>
    <dbReference type="NCBI Taxonomy" id="76193"/>
    <lineage>
        <taxon>Eukaryota</taxon>
        <taxon>Metazoa</taxon>
        <taxon>Ecdysozoa</taxon>
        <taxon>Arthropoda</taxon>
        <taxon>Hexapoda</taxon>
        <taxon>Insecta</taxon>
        <taxon>Pterygota</taxon>
        <taxon>Neoptera</taxon>
        <taxon>Endopterygota</taxon>
        <taxon>Lepidoptera</taxon>
        <taxon>Glossata</taxon>
        <taxon>Ditrysia</taxon>
        <taxon>Papilionoidea</taxon>
        <taxon>Papilionidae</taxon>
        <taxon>Papilioninae</taxon>
        <taxon>Papilio</taxon>
    </lineage>
</organism>
<evidence type="ECO:0000313" key="4">
    <source>
        <dbReference type="Proteomes" id="UP000053240"/>
    </source>
</evidence>
<reference evidence="2 4" key="1">
    <citation type="journal article" date="2015" name="Nat. Commun.">
        <title>Outbred genome sequencing and CRISPR/Cas9 gene editing in butterflies.</title>
        <authorList>
            <person name="Li X."/>
            <person name="Fan D."/>
            <person name="Zhang W."/>
            <person name="Liu G."/>
            <person name="Zhang L."/>
            <person name="Zhao L."/>
            <person name="Fang X."/>
            <person name="Chen L."/>
            <person name="Dong Y."/>
            <person name="Chen Y."/>
            <person name="Ding Y."/>
            <person name="Zhao R."/>
            <person name="Feng M."/>
            <person name="Zhu Y."/>
            <person name="Feng Y."/>
            <person name="Jiang X."/>
            <person name="Zhu D."/>
            <person name="Xiang H."/>
            <person name="Feng X."/>
            <person name="Li S."/>
            <person name="Wang J."/>
            <person name="Zhang G."/>
            <person name="Kronforst M.R."/>
            <person name="Wang W."/>
        </authorList>
    </citation>
    <scope>NUCLEOTIDE SEQUENCE [LARGE SCALE GENOMIC DNA]</scope>
    <source>
        <strain evidence="2">Ya'a_city_454_Pm</strain>
        <tissue evidence="2">Whole body</tissue>
    </source>
</reference>
<dbReference type="EMBL" id="KQ460940">
    <property type="protein sequence ID" value="KPJ10614.1"/>
    <property type="molecule type" value="Genomic_DNA"/>
</dbReference>
<evidence type="ECO:0000313" key="2">
    <source>
        <dbReference type="EMBL" id="KPJ10613.1"/>
    </source>
</evidence>
<gene>
    <name evidence="2" type="ORF">RR48_04558</name>
    <name evidence="3" type="ORF">RR48_04559</name>
</gene>
<dbReference type="EMBL" id="KQ460940">
    <property type="protein sequence ID" value="KPJ10613.1"/>
    <property type="molecule type" value="Genomic_DNA"/>
</dbReference>
<dbReference type="Proteomes" id="UP000053240">
    <property type="component" value="Unassembled WGS sequence"/>
</dbReference>
<proteinExistence type="predicted"/>
<evidence type="ECO:0000313" key="3">
    <source>
        <dbReference type="EMBL" id="KPJ10614.1"/>
    </source>
</evidence>
<sequence length="69" mass="7473">MSEKVGLRALEPPRGALAPSETIGPYTNELVSELYPRHEREGGAACTGAPAWCPRPLGDHRPVHQRTGK</sequence>
<accession>A0A0N1INP4</accession>
<protein>
    <submittedName>
        <fullName evidence="2">Uncharacterized protein</fullName>
    </submittedName>
</protein>